<reference evidence="2 3" key="1">
    <citation type="submission" date="2010-08" db="EMBL/GenBank/DDBJ databases">
        <authorList>
            <consortium name="US DOE Joint Genome Institute (JGI-PGF)"/>
            <person name="Lucas S."/>
            <person name="Copeland A."/>
            <person name="Lapidus A."/>
            <person name="Cheng J.-F."/>
            <person name="Bruce D."/>
            <person name="Goodwin L."/>
            <person name="Pitluck S."/>
            <person name="Land M.L."/>
            <person name="Hauser L."/>
            <person name="Chang Y.-J."/>
            <person name="Anderson I.J."/>
            <person name="Johnson E."/>
            <person name="Mulhopadhyay B."/>
            <person name="Kyrpides N."/>
            <person name="Woyke T.J."/>
        </authorList>
    </citation>
    <scope>NUCLEOTIDE SEQUENCE [LARGE SCALE GENOMIC DNA]</scope>
    <source>
        <strain evidence="2 3">6</strain>
    </source>
</reference>
<dbReference type="STRING" id="633697.EubceDRAFT1_1654"/>
<keyword evidence="3" id="KW-1185">Reference proteome</keyword>
<sequence>MNYSIHITRATERDLSGAADNIEYVLLNPVAADSLLDEAEAKIGELSVFPEKLSLVEDPVLKAWGIRYTLIKNYLAFYIISEVDRTVYIVRFLYNKRDWIGILRQGFVLE</sequence>
<keyword evidence="1" id="KW-1277">Toxin-antitoxin system</keyword>
<dbReference type="EMBL" id="CM001487">
    <property type="protein sequence ID" value="EIM57436.1"/>
    <property type="molecule type" value="Genomic_DNA"/>
</dbReference>
<dbReference type="AlphaFoldDB" id="I5AUG3"/>
<proteinExistence type="predicted"/>
<dbReference type="InterPro" id="IPR035093">
    <property type="entry name" value="RelE/ParE_toxin_dom_sf"/>
</dbReference>
<evidence type="ECO:0000313" key="2">
    <source>
        <dbReference type="EMBL" id="EIM57436.1"/>
    </source>
</evidence>
<name>I5AUG3_EUBC6</name>
<dbReference type="eggNOG" id="COG3668">
    <property type="taxonomic scope" value="Bacteria"/>
</dbReference>
<accession>I5AUG3</accession>
<gene>
    <name evidence="2" type="ORF">EubceDRAFT1_1654</name>
</gene>
<dbReference type="Proteomes" id="UP000005753">
    <property type="component" value="Chromosome"/>
</dbReference>
<dbReference type="HOGENOM" id="CLU_147162_6_1_9"/>
<reference evidence="2 3" key="2">
    <citation type="submission" date="2012-02" db="EMBL/GenBank/DDBJ databases">
        <title>Improved High-Quality Draft sequence of Eubacterium cellulosolvens 6.</title>
        <authorList>
            <consortium name="US DOE Joint Genome Institute"/>
            <person name="Lucas S."/>
            <person name="Han J."/>
            <person name="Lapidus A."/>
            <person name="Cheng J.-F."/>
            <person name="Goodwin L."/>
            <person name="Pitluck S."/>
            <person name="Peters L."/>
            <person name="Mikhailova N."/>
            <person name="Gu W."/>
            <person name="Detter J.C."/>
            <person name="Han C."/>
            <person name="Tapia R."/>
            <person name="Land M."/>
            <person name="Hauser L."/>
            <person name="Kyrpides N."/>
            <person name="Ivanova N."/>
            <person name="Pagani I."/>
            <person name="Johnson E."/>
            <person name="Mukhopadhyay B."/>
            <person name="Anderson I."/>
            <person name="Woyke T."/>
        </authorList>
    </citation>
    <scope>NUCLEOTIDE SEQUENCE [LARGE SCALE GENOMIC DNA]</scope>
    <source>
        <strain evidence="2 3">6</strain>
    </source>
</reference>
<dbReference type="Pfam" id="PF05016">
    <property type="entry name" value="ParE_toxin"/>
    <property type="match status" value="1"/>
</dbReference>
<dbReference type="InterPro" id="IPR007712">
    <property type="entry name" value="RelE/ParE_toxin"/>
</dbReference>
<dbReference type="Gene3D" id="3.30.2310.20">
    <property type="entry name" value="RelE-like"/>
    <property type="match status" value="1"/>
</dbReference>
<protein>
    <submittedName>
        <fullName evidence="2">Plasmid stabilization system protein</fullName>
    </submittedName>
</protein>
<dbReference type="OrthoDB" id="3268478at2"/>
<evidence type="ECO:0000313" key="3">
    <source>
        <dbReference type="Proteomes" id="UP000005753"/>
    </source>
</evidence>
<organism evidence="2 3">
    <name type="scientific">Eubacterium cellulosolvens (strain ATCC 43171 / JCM 9499 / 6)</name>
    <name type="common">Cillobacterium cellulosolvens</name>
    <dbReference type="NCBI Taxonomy" id="633697"/>
    <lineage>
        <taxon>Bacteria</taxon>
        <taxon>Bacillati</taxon>
        <taxon>Bacillota</taxon>
        <taxon>Clostridia</taxon>
        <taxon>Eubacteriales</taxon>
        <taxon>Eubacteriaceae</taxon>
        <taxon>Eubacterium</taxon>
    </lineage>
</organism>
<evidence type="ECO:0000256" key="1">
    <source>
        <dbReference type="ARBA" id="ARBA00022649"/>
    </source>
</evidence>